<dbReference type="Proteomes" id="UP000823904">
    <property type="component" value="Unassembled WGS sequence"/>
</dbReference>
<name>A0A9D2PFM4_9FIRM</name>
<feature type="domain" description="Prepilin type IV endopeptidase peptidase" evidence="3">
    <location>
        <begin position="15"/>
        <end position="116"/>
    </location>
</feature>
<keyword evidence="2" id="KW-1133">Transmembrane helix</keyword>
<keyword evidence="2" id="KW-0812">Transmembrane</keyword>
<proteinExistence type="inferred from homology"/>
<evidence type="ECO:0000313" key="5">
    <source>
        <dbReference type="Proteomes" id="UP000823904"/>
    </source>
</evidence>
<sequence>MQTVNAAETCCVFFWYAGLFLVGRQDWKTMTIPDRLQIYLLLAGIVNGILRPEMSAADMAAGMLVISFPLYLISRAAPEMIGGGDIKLTGVCGIFLGWEKMIISFALAVFLSGIYGTVLMMRKRKGAGEHIAFGTFLCAGAMVSGLL</sequence>
<dbReference type="PANTHER" id="PTHR30487:SF0">
    <property type="entry name" value="PREPILIN LEADER PEPTIDASE_N-METHYLTRANSFERASE-RELATED"/>
    <property type="match status" value="1"/>
</dbReference>
<feature type="transmembrane region" description="Helical" evidence="2">
    <location>
        <begin position="35"/>
        <end position="50"/>
    </location>
</feature>
<gene>
    <name evidence="4" type="ORF">H9754_01070</name>
</gene>
<evidence type="ECO:0000313" key="4">
    <source>
        <dbReference type="EMBL" id="HJC49166.1"/>
    </source>
</evidence>
<dbReference type="Gene3D" id="1.20.120.1220">
    <property type="match status" value="1"/>
</dbReference>
<reference evidence="4" key="1">
    <citation type="journal article" date="2021" name="PeerJ">
        <title>Extensive microbial diversity within the chicken gut microbiome revealed by metagenomics and culture.</title>
        <authorList>
            <person name="Gilroy R."/>
            <person name="Ravi A."/>
            <person name="Getino M."/>
            <person name="Pursley I."/>
            <person name="Horton D.L."/>
            <person name="Alikhan N.F."/>
            <person name="Baker D."/>
            <person name="Gharbi K."/>
            <person name="Hall N."/>
            <person name="Watson M."/>
            <person name="Adriaenssens E.M."/>
            <person name="Foster-Nyarko E."/>
            <person name="Jarju S."/>
            <person name="Secka A."/>
            <person name="Antonio M."/>
            <person name="Oren A."/>
            <person name="Chaudhuri R.R."/>
            <person name="La Ragione R."/>
            <person name="Hildebrand F."/>
            <person name="Pallen M.J."/>
        </authorList>
    </citation>
    <scope>NUCLEOTIDE SEQUENCE</scope>
    <source>
        <strain evidence="4">ChiSjej3B21-8574</strain>
    </source>
</reference>
<reference evidence="4" key="2">
    <citation type="submission" date="2021-04" db="EMBL/GenBank/DDBJ databases">
        <authorList>
            <person name="Gilroy R."/>
        </authorList>
    </citation>
    <scope>NUCLEOTIDE SEQUENCE</scope>
    <source>
        <strain evidence="4">ChiSjej3B21-8574</strain>
    </source>
</reference>
<evidence type="ECO:0000256" key="2">
    <source>
        <dbReference type="SAM" id="Phobius"/>
    </source>
</evidence>
<dbReference type="GO" id="GO:0004190">
    <property type="term" value="F:aspartic-type endopeptidase activity"/>
    <property type="evidence" value="ECO:0007669"/>
    <property type="project" value="InterPro"/>
</dbReference>
<dbReference type="AlphaFoldDB" id="A0A9D2PFM4"/>
<keyword evidence="2" id="KW-0472">Membrane</keyword>
<feature type="transmembrane region" description="Helical" evidence="2">
    <location>
        <begin position="6"/>
        <end position="23"/>
    </location>
</feature>
<organism evidence="4 5">
    <name type="scientific">Candidatus Anaerostipes avistercoris</name>
    <dbReference type="NCBI Taxonomy" id="2838462"/>
    <lineage>
        <taxon>Bacteria</taxon>
        <taxon>Bacillati</taxon>
        <taxon>Bacillota</taxon>
        <taxon>Clostridia</taxon>
        <taxon>Lachnospirales</taxon>
        <taxon>Lachnospiraceae</taxon>
        <taxon>Anaerostipes</taxon>
    </lineage>
</organism>
<feature type="transmembrane region" description="Helical" evidence="2">
    <location>
        <begin position="102"/>
        <end position="120"/>
    </location>
</feature>
<evidence type="ECO:0000256" key="1">
    <source>
        <dbReference type="ARBA" id="ARBA00005801"/>
    </source>
</evidence>
<accession>A0A9D2PFM4</accession>
<comment type="similarity">
    <text evidence="1">Belongs to the peptidase A24 family.</text>
</comment>
<dbReference type="InterPro" id="IPR050882">
    <property type="entry name" value="Prepilin_peptidase/N-MTase"/>
</dbReference>
<evidence type="ECO:0000259" key="3">
    <source>
        <dbReference type="Pfam" id="PF01478"/>
    </source>
</evidence>
<protein>
    <submittedName>
        <fullName evidence="4">A24 family peptidase</fullName>
    </submittedName>
</protein>
<comment type="caution">
    <text evidence="4">The sequence shown here is derived from an EMBL/GenBank/DDBJ whole genome shotgun (WGS) entry which is preliminary data.</text>
</comment>
<dbReference type="Pfam" id="PF01478">
    <property type="entry name" value="Peptidase_A24"/>
    <property type="match status" value="1"/>
</dbReference>
<dbReference type="PANTHER" id="PTHR30487">
    <property type="entry name" value="TYPE 4 PREPILIN-LIKE PROTEINS LEADER PEPTIDE-PROCESSING ENZYME"/>
    <property type="match status" value="1"/>
</dbReference>
<dbReference type="GO" id="GO:0006465">
    <property type="term" value="P:signal peptide processing"/>
    <property type="evidence" value="ECO:0007669"/>
    <property type="project" value="TreeGrafter"/>
</dbReference>
<dbReference type="GO" id="GO:0005886">
    <property type="term" value="C:plasma membrane"/>
    <property type="evidence" value="ECO:0007669"/>
    <property type="project" value="TreeGrafter"/>
</dbReference>
<dbReference type="EMBL" id="DWWD01000006">
    <property type="protein sequence ID" value="HJC49166.1"/>
    <property type="molecule type" value="Genomic_DNA"/>
</dbReference>
<dbReference type="InterPro" id="IPR000045">
    <property type="entry name" value="Prepilin_IV_endopep_pep"/>
</dbReference>